<feature type="domain" description="Helicase C-terminal" evidence="18">
    <location>
        <begin position="1020"/>
        <end position="1182"/>
    </location>
</feature>
<evidence type="ECO:0000259" key="18">
    <source>
        <dbReference type="PROSITE" id="PS51194"/>
    </source>
</evidence>
<feature type="compositionally biased region" description="Basic and acidic residues" evidence="16">
    <location>
        <begin position="1"/>
        <end position="25"/>
    </location>
</feature>
<dbReference type="PANTHER" id="PTHR45626:SF50">
    <property type="entry name" value="TRANSCRIPTION TERMINATION FACTOR 2"/>
    <property type="match status" value="1"/>
</dbReference>
<keyword evidence="11" id="KW-0804">Transcription</keyword>
<dbReference type="GO" id="GO:0005634">
    <property type="term" value="C:nucleus"/>
    <property type="evidence" value="ECO:0007669"/>
    <property type="project" value="UniProtKB-SubCell"/>
</dbReference>
<dbReference type="SMART" id="SM00490">
    <property type="entry name" value="HELICc"/>
    <property type="match status" value="1"/>
</dbReference>
<keyword evidence="10" id="KW-0238">DNA-binding</keyword>
<dbReference type="OrthoDB" id="423559at2759"/>
<dbReference type="GO" id="GO:0003677">
    <property type="term" value="F:DNA binding"/>
    <property type="evidence" value="ECO:0007669"/>
    <property type="project" value="UniProtKB-KW"/>
</dbReference>
<protein>
    <recommendedName>
        <fullName evidence="13">Transcription termination factor 2</fullName>
    </recommendedName>
    <alternativeName>
        <fullName evidence="15">RNA polymerase II termination factor</fullName>
    </alternativeName>
    <alternativeName>
        <fullName evidence="14">Transcription release factor 2</fullName>
    </alternativeName>
</protein>
<dbReference type="Pfam" id="PF00176">
    <property type="entry name" value="SNF2-rel_dom"/>
    <property type="match status" value="1"/>
</dbReference>
<dbReference type="SUPFAM" id="SSF52540">
    <property type="entry name" value="P-loop containing nucleoside triphosphate hydrolases"/>
    <property type="match status" value="2"/>
</dbReference>
<dbReference type="GO" id="GO:0016787">
    <property type="term" value="F:hydrolase activity"/>
    <property type="evidence" value="ECO:0007669"/>
    <property type="project" value="UniProtKB-KW"/>
</dbReference>
<dbReference type="Proteomes" id="UP000215335">
    <property type="component" value="Unassembled WGS sequence"/>
</dbReference>
<organism evidence="19 20">
    <name type="scientific">Trichomalopsis sarcophagae</name>
    <dbReference type="NCBI Taxonomy" id="543379"/>
    <lineage>
        <taxon>Eukaryota</taxon>
        <taxon>Metazoa</taxon>
        <taxon>Ecdysozoa</taxon>
        <taxon>Arthropoda</taxon>
        <taxon>Hexapoda</taxon>
        <taxon>Insecta</taxon>
        <taxon>Pterygota</taxon>
        <taxon>Neoptera</taxon>
        <taxon>Endopterygota</taxon>
        <taxon>Hymenoptera</taxon>
        <taxon>Apocrita</taxon>
        <taxon>Proctotrupomorpha</taxon>
        <taxon>Chalcidoidea</taxon>
        <taxon>Pteromalidae</taxon>
        <taxon>Pteromalinae</taxon>
        <taxon>Trichomalopsis</taxon>
    </lineage>
</organism>
<keyword evidence="12" id="KW-0539">Nucleus</keyword>
<feature type="compositionally biased region" description="Acidic residues" evidence="16">
    <location>
        <begin position="184"/>
        <end position="195"/>
    </location>
</feature>
<feature type="domain" description="Helicase ATP-binding" evidence="17">
    <location>
        <begin position="605"/>
        <end position="794"/>
    </location>
</feature>
<feature type="compositionally biased region" description="Low complexity" evidence="16">
    <location>
        <begin position="208"/>
        <end position="233"/>
    </location>
</feature>
<dbReference type="InterPro" id="IPR049730">
    <property type="entry name" value="SNF2/RAD54-like_C"/>
</dbReference>
<feature type="region of interest" description="Disordered" evidence="16">
    <location>
        <begin position="639"/>
        <end position="658"/>
    </location>
</feature>
<dbReference type="GO" id="GO:0008094">
    <property type="term" value="F:ATP-dependent activity, acting on DNA"/>
    <property type="evidence" value="ECO:0007669"/>
    <property type="project" value="UniProtKB-ARBA"/>
</dbReference>
<dbReference type="GO" id="GO:0005737">
    <property type="term" value="C:cytoplasm"/>
    <property type="evidence" value="ECO:0007669"/>
    <property type="project" value="UniProtKB-ARBA"/>
</dbReference>
<feature type="compositionally biased region" description="Acidic residues" evidence="16">
    <location>
        <begin position="291"/>
        <end position="300"/>
    </location>
</feature>
<dbReference type="Pfam" id="PF00271">
    <property type="entry name" value="Helicase_C"/>
    <property type="match status" value="1"/>
</dbReference>
<evidence type="ECO:0000256" key="15">
    <source>
        <dbReference type="ARBA" id="ARBA00082628"/>
    </source>
</evidence>
<dbReference type="InterPro" id="IPR038718">
    <property type="entry name" value="SNF2-like_sf"/>
</dbReference>
<keyword evidence="6" id="KW-0378">Hydrolase</keyword>
<dbReference type="PANTHER" id="PTHR45626">
    <property type="entry name" value="TRANSCRIPTION TERMINATION FACTOR 2-RELATED"/>
    <property type="match status" value="1"/>
</dbReference>
<evidence type="ECO:0000256" key="9">
    <source>
        <dbReference type="ARBA" id="ARBA00023015"/>
    </source>
</evidence>
<evidence type="ECO:0000256" key="6">
    <source>
        <dbReference type="ARBA" id="ARBA00022801"/>
    </source>
</evidence>
<comment type="caution">
    <text evidence="19">The sequence shown here is derived from an EMBL/GenBank/DDBJ whole genome shotgun (WGS) entry which is preliminary data.</text>
</comment>
<dbReference type="PROSITE" id="PS51192">
    <property type="entry name" value="HELICASE_ATP_BIND_1"/>
    <property type="match status" value="1"/>
</dbReference>
<sequence>MSWRITEKETKHQDKMNYRNSKREQCSSSMDDSLIFESSGDESDSPYSKGNSTAARTGVINESDSSSEDSERHDPGSDQSIDSEEEDIQFMNMSHRVSIVESSSESDSDNDDLYKQANKQSKNLKRRSIYDNPISVDTPNSISTPIHSRQLRKKARRVMYSDSESDKENFSGNQEKSKNAIMDEGSEDDIEEINSESENPRKQKNVLNESSINISNQSSNYQDSSKGSNNVNKKSSEHLDLISDDSYNELGNLKPASSNDKNTSEVETENVAVDRNSISERKSTSKNESSYELESDDAEQSFENVTNKSEGKFIPPRNRPFFTEKKSASNVIDLTMNESMHEHSMNDKVKVSKKEQKIEEDGVIICSSTSTSENEMDNEVITLAKKEIGVGNIDPIEAQKKELILLNIEHSQKQLDKLRKFATSVDINRLPDKGAKVHKSMEELETKIASFKEKLAKYSRKTNTPARLSSLKVKEESKSKVKPLMEKNLISPLSEDKMDVKKKIENSHVKRELYTNNDPAFSEQFDNFDVHEIPKVPQTSFKTDDLGKKALETLNKQQSLTTKRLEQLHGSLTSRPAEDQREKDPAGLKVPLMDHQQHALAWMKWREKQKPKGGILADDMGLGKTLTMISLVLATVNDEKQNDSDDSSSSSSDDGWMSKNKHKRYYGGTLVVCPASLIKQWEAEVKNRCKRGLLSVLVFHGNNRAMDDRKLSKYNIVVTTYQIIVREAGAESGMYRMEWNRIILDEAHYIRNHKSKACIAVCGLTAKHRWALTGTPIQNKEMDLYAILKFLKCSPFDDLQVWKRWVDNKNDAGKQRLITIMKGLMLRRTKQELQAKGSLDSLPDKSIELIEIEMDRDETLAYQKILLFSQNLFAQFLAQRAEKQHVRELYGGKFDKPSYSSYGSKTQFTKAQKVLLEHHSSIEAHEILVLLLRLRQMCCHPALIHAMLDQQDAEVNGLDEDIDPNTELLNKLQNMSINHEDEEVEDYVADYKIDNRVAANLLTKKNPVFDDERRSSKVRAIVKTIEEILEKGDKIIVVSQWTSFLGIVAKNLDDIEDAKYAMFTGNVAVKNRQAIVDKFNDPNEDTNILLLSLTAGGVGLNLVGANHLLLIDIHWNPQLESQAQDRIYRFGQKKNVYVYKFICKDTIEERVKNLQDKKLEIANHVLTGSRAVSSKLTIDDLKLLFS</sequence>
<dbReference type="AlphaFoldDB" id="A0A232FC17"/>
<evidence type="ECO:0000259" key="17">
    <source>
        <dbReference type="PROSITE" id="PS51192"/>
    </source>
</evidence>
<keyword evidence="4" id="KW-0597">Phosphoprotein</keyword>
<dbReference type="InterPro" id="IPR014001">
    <property type="entry name" value="Helicase_ATP-bd"/>
</dbReference>
<proteinExistence type="inferred from homology"/>
<evidence type="ECO:0000313" key="20">
    <source>
        <dbReference type="Proteomes" id="UP000215335"/>
    </source>
</evidence>
<keyword evidence="8" id="KW-0067">ATP-binding</keyword>
<evidence type="ECO:0000256" key="14">
    <source>
        <dbReference type="ARBA" id="ARBA00079067"/>
    </source>
</evidence>
<dbReference type="STRING" id="543379.A0A232FC17"/>
<evidence type="ECO:0000256" key="4">
    <source>
        <dbReference type="ARBA" id="ARBA00022553"/>
    </source>
</evidence>
<dbReference type="Gene3D" id="3.40.50.10810">
    <property type="entry name" value="Tandem AAA-ATPase domain"/>
    <property type="match status" value="1"/>
</dbReference>
<feature type="region of interest" description="Disordered" evidence="16">
    <location>
        <begin position="1"/>
        <end position="321"/>
    </location>
</feature>
<dbReference type="FunFam" id="3.40.50.10810:FF:000043">
    <property type="entry name" value="Transcription termination factor 2"/>
    <property type="match status" value="1"/>
</dbReference>
<comment type="subcellular location">
    <subcellularLocation>
        <location evidence="1">Nucleus</location>
    </subcellularLocation>
</comment>
<evidence type="ECO:0000256" key="16">
    <source>
        <dbReference type="SAM" id="MobiDB-lite"/>
    </source>
</evidence>
<dbReference type="InterPro" id="IPR050628">
    <property type="entry name" value="SNF2_RAD54_helicase_TF"/>
</dbReference>
<accession>A0A232FC17</accession>
<feature type="compositionally biased region" description="Polar residues" evidence="16">
    <location>
        <begin position="45"/>
        <end position="55"/>
    </location>
</feature>
<dbReference type="PROSITE" id="PS51194">
    <property type="entry name" value="HELICASE_CTER"/>
    <property type="match status" value="1"/>
</dbReference>
<gene>
    <name evidence="19" type="ORF">TSAR_001501</name>
</gene>
<evidence type="ECO:0000256" key="3">
    <source>
        <dbReference type="ARBA" id="ARBA00022472"/>
    </source>
</evidence>
<evidence type="ECO:0000256" key="8">
    <source>
        <dbReference type="ARBA" id="ARBA00022840"/>
    </source>
</evidence>
<evidence type="ECO:0000313" key="19">
    <source>
        <dbReference type="EMBL" id="OXU28172.1"/>
    </source>
</evidence>
<dbReference type="GO" id="GO:0006353">
    <property type="term" value="P:DNA-templated transcription termination"/>
    <property type="evidence" value="ECO:0007669"/>
    <property type="project" value="UniProtKB-KW"/>
</dbReference>
<feature type="compositionally biased region" description="Polar residues" evidence="16">
    <location>
        <begin position="135"/>
        <end position="147"/>
    </location>
</feature>
<evidence type="ECO:0000256" key="5">
    <source>
        <dbReference type="ARBA" id="ARBA00022741"/>
    </source>
</evidence>
<dbReference type="CDD" id="cd18793">
    <property type="entry name" value="SF2_C_SNF"/>
    <property type="match status" value="1"/>
</dbReference>
<dbReference type="GO" id="GO:0006281">
    <property type="term" value="P:DNA repair"/>
    <property type="evidence" value="ECO:0007669"/>
    <property type="project" value="TreeGrafter"/>
</dbReference>
<dbReference type="InterPro" id="IPR001650">
    <property type="entry name" value="Helicase_C-like"/>
</dbReference>
<reference evidence="19 20" key="1">
    <citation type="journal article" date="2017" name="Curr. Biol.">
        <title>The Evolution of Venom by Co-option of Single-Copy Genes.</title>
        <authorList>
            <person name="Martinson E.O."/>
            <person name="Mrinalini"/>
            <person name="Kelkar Y.D."/>
            <person name="Chang C.H."/>
            <person name="Werren J.H."/>
        </authorList>
    </citation>
    <scope>NUCLEOTIDE SEQUENCE [LARGE SCALE GENOMIC DNA]</scope>
    <source>
        <strain evidence="19 20">Alberta</strain>
        <tissue evidence="19">Whole body</tissue>
    </source>
</reference>
<comment type="similarity">
    <text evidence="2">Belongs to the SNF2/RAD54 helicase family.</text>
</comment>
<evidence type="ECO:0000256" key="2">
    <source>
        <dbReference type="ARBA" id="ARBA00007025"/>
    </source>
</evidence>
<dbReference type="Gene3D" id="3.40.50.300">
    <property type="entry name" value="P-loop containing nucleotide triphosphate hydrolases"/>
    <property type="match status" value="1"/>
</dbReference>
<keyword evidence="20" id="KW-1185">Reference proteome</keyword>
<evidence type="ECO:0000256" key="1">
    <source>
        <dbReference type="ARBA" id="ARBA00004123"/>
    </source>
</evidence>
<evidence type="ECO:0000256" key="10">
    <source>
        <dbReference type="ARBA" id="ARBA00023125"/>
    </source>
</evidence>
<dbReference type="EMBL" id="NNAY01000467">
    <property type="protein sequence ID" value="OXU28172.1"/>
    <property type="molecule type" value="Genomic_DNA"/>
</dbReference>
<dbReference type="SMART" id="SM00487">
    <property type="entry name" value="DEXDc"/>
    <property type="match status" value="1"/>
</dbReference>
<dbReference type="GO" id="GO:0004386">
    <property type="term" value="F:helicase activity"/>
    <property type="evidence" value="ECO:0007669"/>
    <property type="project" value="UniProtKB-KW"/>
</dbReference>
<keyword evidence="7" id="KW-0347">Helicase</keyword>
<evidence type="ECO:0000256" key="12">
    <source>
        <dbReference type="ARBA" id="ARBA00023242"/>
    </source>
</evidence>
<keyword evidence="3" id="KW-0806">Transcription termination</keyword>
<dbReference type="InterPro" id="IPR027417">
    <property type="entry name" value="P-loop_NTPase"/>
</dbReference>
<dbReference type="GO" id="GO:0005524">
    <property type="term" value="F:ATP binding"/>
    <property type="evidence" value="ECO:0007669"/>
    <property type="project" value="UniProtKB-KW"/>
</dbReference>
<keyword evidence="9" id="KW-0805">Transcription regulation</keyword>
<dbReference type="InterPro" id="IPR000330">
    <property type="entry name" value="SNF2_N"/>
</dbReference>
<evidence type="ECO:0000256" key="13">
    <source>
        <dbReference type="ARBA" id="ARBA00070113"/>
    </source>
</evidence>
<name>A0A232FC17_9HYME</name>
<evidence type="ECO:0000256" key="11">
    <source>
        <dbReference type="ARBA" id="ARBA00023163"/>
    </source>
</evidence>
<evidence type="ECO:0000256" key="7">
    <source>
        <dbReference type="ARBA" id="ARBA00022806"/>
    </source>
</evidence>
<keyword evidence="5" id="KW-0547">Nucleotide-binding</keyword>